<feature type="domain" description="YhcG N-terminal" evidence="1">
    <location>
        <begin position="209"/>
        <end position="335"/>
    </location>
</feature>
<organism evidence="2 3">
    <name type="scientific">Pseudopedobacter saltans (strain ATCC 51119 / DSM 12145 / JCM 21818 / CCUG 39354 / LMG 10337 / NBRC 100064 / NCIMB 13643)</name>
    <name type="common">Pedobacter saltans</name>
    <dbReference type="NCBI Taxonomy" id="762903"/>
    <lineage>
        <taxon>Bacteria</taxon>
        <taxon>Pseudomonadati</taxon>
        <taxon>Bacteroidota</taxon>
        <taxon>Sphingobacteriia</taxon>
        <taxon>Sphingobacteriales</taxon>
        <taxon>Sphingobacteriaceae</taxon>
        <taxon>Pseudopedobacter</taxon>
    </lineage>
</organism>
<dbReference type="RefSeq" id="WP_013634406.1">
    <property type="nucleotide sequence ID" value="NC_015177.1"/>
</dbReference>
<evidence type="ECO:0000259" key="1">
    <source>
        <dbReference type="Pfam" id="PF17761"/>
    </source>
</evidence>
<dbReference type="EMBL" id="CP002545">
    <property type="protein sequence ID" value="ADY53923.1"/>
    <property type="molecule type" value="Genomic_DNA"/>
</dbReference>
<dbReference type="Proteomes" id="UP000000310">
    <property type="component" value="Chromosome"/>
</dbReference>
<feature type="domain" description="YhcG N-terminal" evidence="1">
    <location>
        <begin position="16"/>
        <end position="140"/>
    </location>
</feature>
<dbReference type="InterPro" id="IPR053148">
    <property type="entry name" value="PD-DEXK-like_domain"/>
</dbReference>
<proteinExistence type="predicted"/>
<gene>
    <name evidence="2" type="ordered locus">Pedsa_3388</name>
</gene>
<keyword evidence="3" id="KW-1185">Reference proteome</keyword>
<dbReference type="PANTHER" id="PTHR30547">
    <property type="entry name" value="UNCHARACTERIZED PROTEIN YHCG-RELATED"/>
    <property type="match status" value="1"/>
</dbReference>
<name>F0SDE0_PSESL</name>
<accession>F0SDE0</accession>
<dbReference type="KEGG" id="psn:Pedsa_3388"/>
<dbReference type="InterPro" id="IPR041527">
    <property type="entry name" value="YhcG_N"/>
</dbReference>
<dbReference type="OrthoDB" id="9801263at2"/>
<dbReference type="HOGENOM" id="CLU_681279_0_0_10"/>
<dbReference type="STRING" id="762903.Pedsa_3388"/>
<dbReference type="eggNOG" id="COG4804">
    <property type="taxonomic scope" value="Bacteria"/>
</dbReference>
<protein>
    <recommendedName>
        <fullName evidence="1">YhcG N-terminal domain-containing protein</fullName>
    </recommendedName>
</protein>
<sequence length="404" mass="47267">MQNYNPDKKKELSTLVEERHYGMLSLACYGILNLFWNIGKKINDEELHYQEGKQLIERISNEFVVYYGTLFSLENISRMKLFADNFPDVAIVEVFSSFLSWEHIQLLFDLEDYESRCLLMEVAIREGLNVNELKQRLNSMDLNGKKFKGFKRGFSKWKSDMLHHGFIQKKQGKLLFPNLFKPDSSNGYYLLMTSDPVNKVEELGVISDIIKIIEEFKANQTRFLNGYLNIAFYEIGEFINYRLKEGNHKKSELFNLSSDFAKEYGKSFIEGQINFFSVFAKSFEKELAGKLAYIVTWEHLLVILELETDESKLFFIKATARERLSVDGLREKIRNYVDAGVKFNSDNLTDMTDIFKIIFQEQKTLKSRGNIVEGTTQYIKYSEDVLITNLLPNIFQNKYFPLIQ</sequence>
<dbReference type="Pfam" id="PF17761">
    <property type="entry name" value="DUF1016_N"/>
    <property type="match status" value="2"/>
</dbReference>
<dbReference type="PANTHER" id="PTHR30547:SF5">
    <property type="entry name" value="NUCLEASE YHCG-RELATED"/>
    <property type="match status" value="1"/>
</dbReference>
<reference evidence="3" key="2">
    <citation type="submission" date="2011-02" db="EMBL/GenBank/DDBJ databases">
        <title>The complete genome of Pedobacter saltans DSM 12145.</title>
        <authorList>
            <consortium name="US DOE Joint Genome Institute (JGI-PGF)"/>
            <person name="Lucas S."/>
            <person name="Copeland A."/>
            <person name="Lapidus A."/>
            <person name="Bruce D."/>
            <person name="Goodwin L."/>
            <person name="Pitluck S."/>
            <person name="Kyrpides N."/>
            <person name="Mavromatis K."/>
            <person name="Pagani I."/>
            <person name="Ivanova N."/>
            <person name="Ovchinnikova G."/>
            <person name="Lu M."/>
            <person name="Detter J.C."/>
            <person name="Han C."/>
            <person name="Land M."/>
            <person name="Hauser L."/>
            <person name="Markowitz V."/>
            <person name="Cheng J.-F."/>
            <person name="Hugenholtz P."/>
            <person name="Woyke T."/>
            <person name="Wu D."/>
            <person name="Tindall B."/>
            <person name="Pomrenke H.G."/>
            <person name="Brambilla E."/>
            <person name="Klenk H.-P."/>
            <person name="Eisen J.A."/>
        </authorList>
    </citation>
    <scope>NUCLEOTIDE SEQUENCE [LARGE SCALE GENOMIC DNA]</scope>
    <source>
        <strain evidence="3">ATCC 51119 / DSM 12145 / JCM 21818 / LMG 10337 / NBRC 100064 / NCIMB 13643</strain>
    </source>
</reference>
<evidence type="ECO:0000313" key="2">
    <source>
        <dbReference type="EMBL" id="ADY53923.1"/>
    </source>
</evidence>
<evidence type="ECO:0000313" key="3">
    <source>
        <dbReference type="Proteomes" id="UP000000310"/>
    </source>
</evidence>
<dbReference type="AlphaFoldDB" id="F0SDE0"/>
<reference evidence="2 3" key="1">
    <citation type="journal article" date="2011" name="Stand. Genomic Sci.">
        <title>Complete genome sequence of the gliding, heparinolytic Pedobacter saltans type strain (113).</title>
        <authorList>
            <person name="Liolios K."/>
            <person name="Sikorski J."/>
            <person name="Lu M."/>
            <person name="Nolan M."/>
            <person name="Lapidus A."/>
            <person name="Lucas S."/>
            <person name="Hammon N."/>
            <person name="Deshpande S."/>
            <person name="Cheng J.F."/>
            <person name="Tapia R."/>
            <person name="Han C."/>
            <person name="Goodwin L."/>
            <person name="Pitluck S."/>
            <person name="Huntemann M."/>
            <person name="Ivanova N."/>
            <person name="Pagani I."/>
            <person name="Mavromatis K."/>
            <person name="Ovchinikova G."/>
            <person name="Pati A."/>
            <person name="Chen A."/>
            <person name="Palaniappan K."/>
            <person name="Land M."/>
            <person name="Hauser L."/>
            <person name="Brambilla E.M."/>
            <person name="Kotsyurbenko O."/>
            <person name="Rohde M."/>
            <person name="Tindall B.J."/>
            <person name="Abt B."/>
            <person name="Goker M."/>
            <person name="Detter J.C."/>
            <person name="Woyke T."/>
            <person name="Bristow J."/>
            <person name="Eisen J.A."/>
            <person name="Markowitz V."/>
            <person name="Hugenholtz P."/>
            <person name="Klenk H.P."/>
            <person name="Kyrpides N.C."/>
        </authorList>
    </citation>
    <scope>NUCLEOTIDE SEQUENCE [LARGE SCALE GENOMIC DNA]</scope>
    <source>
        <strain evidence="3">ATCC 51119 / DSM 12145 / JCM 21818 / LMG 10337 / NBRC 100064 / NCIMB 13643</strain>
    </source>
</reference>